<reference evidence="5" key="1">
    <citation type="submission" date="2022-01" db="EMBL/GenBank/DDBJ databases">
        <title>Genome Sequence Resource for Two Populations of Ditylenchus destructor, the Migratory Endoparasitic Phytonematode.</title>
        <authorList>
            <person name="Zhang H."/>
            <person name="Lin R."/>
            <person name="Xie B."/>
        </authorList>
    </citation>
    <scope>NUCLEOTIDE SEQUENCE</scope>
    <source>
        <strain evidence="5">BazhouSP</strain>
    </source>
</reference>
<dbReference type="PROSITE" id="PS51767">
    <property type="entry name" value="PEPTIDASE_A1"/>
    <property type="match status" value="1"/>
</dbReference>
<proteinExistence type="inferred from homology"/>
<evidence type="ECO:0000256" key="2">
    <source>
        <dbReference type="SAM" id="MobiDB-lite"/>
    </source>
</evidence>
<evidence type="ECO:0000313" key="6">
    <source>
        <dbReference type="Proteomes" id="UP001201812"/>
    </source>
</evidence>
<dbReference type="EMBL" id="JAKKPZ010000016">
    <property type="protein sequence ID" value="KAI1713183.1"/>
    <property type="molecule type" value="Genomic_DNA"/>
</dbReference>
<organism evidence="5 6">
    <name type="scientific">Ditylenchus destructor</name>
    <dbReference type="NCBI Taxonomy" id="166010"/>
    <lineage>
        <taxon>Eukaryota</taxon>
        <taxon>Metazoa</taxon>
        <taxon>Ecdysozoa</taxon>
        <taxon>Nematoda</taxon>
        <taxon>Chromadorea</taxon>
        <taxon>Rhabditida</taxon>
        <taxon>Tylenchina</taxon>
        <taxon>Tylenchomorpha</taxon>
        <taxon>Sphaerularioidea</taxon>
        <taxon>Anguinidae</taxon>
        <taxon>Anguininae</taxon>
        <taxon>Ditylenchus</taxon>
    </lineage>
</organism>
<comment type="caution">
    <text evidence="5">The sequence shown here is derived from an EMBL/GenBank/DDBJ whole genome shotgun (WGS) entry which is preliminary data.</text>
</comment>
<dbReference type="GO" id="GO:0004190">
    <property type="term" value="F:aspartic-type endopeptidase activity"/>
    <property type="evidence" value="ECO:0007669"/>
    <property type="project" value="InterPro"/>
</dbReference>
<protein>
    <submittedName>
        <fullName evidence="5">Eukaryotic aspartyl protease domain-containing protein</fullName>
    </submittedName>
</protein>
<evidence type="ECO:0000256" key="3">
    <source>
        <dbReference type="SAM" id="SignalP"/>
    </source>
</evidence>
<dbReference type="Proteomes" id="UP001201812">
    <property type="component" value="Unassembled WGS sequence"/>
</dbReference>
<dbReference type="SUPFAM" id="SSF50630">
    <property type="entry name" value="Acid proteases"/>
    <property type="match status" value="1"/>
</dbReference>
<sequence length="543" mass="58370">MNALITWRSLLALLPLLALIQALVHQIPTTRRRLSKEASRDHLKRARETIAKMLPSFALRDSGSEHMKHPKALKRGHNIRKSWTETVDLNDSSDYSYSALVGNISVGTPLQNLLVDFDLFYSSDLLVLDSDARIGYWEEQPDPENSYNSSESSTYSDAGTNFTKSWIGTGHVGRDTLIIGSSQATVSFGIIDSMRYEPTSAGVVGLANFNSSLGNTTKNLVSQLANELDQPIITIAPSNTPNVTNHLTLGGLDTVHCQSNYAFSNALSKGIYSLNATSAVAINSSGSVVQNITGTVSLYTGVWFRGIFVSSKVFELLVKATNAKWNNSFWDYVVDCDTNAKLVLSVGGNQVVITPLDFLYSYGGHCALNAYELFYMDYSDYDSDENDDNSEAIHIGEQFLENHCLAYNVATDEVGIASSKVEPPVVNPTEQPENVTASPPVDSTSPSNSSYPVNVTNPSTNSSGATTSTPPVNSTSSSNSTDANPSNATGPSDSTNPPESTAPTQPPSGSTNQSNPTVGSTTTKSSTTVESETEESTTIMLEE</sequence>
<evidence type="ECO:0000313" key="5">
    <source>
        <dbReference type="EMBL" id="KAI1713183.1"/>
    </source>
</evidence>
<name>A0AAD4R6I6_9BILA</name>
<dbReference type="CDD" id="cd05471">
    <property type="entry name" value="pepsin_like"/>
    <property type="match status" value="1"/>
</dbReference>
<feature type="compositionally biased region" description="Polar residues" evidence="2">
    <location>
        <begin position="490"/>
        <end position="516"/>
    </location>
</feature>
<evidence type="ECO:0000259" key="4">
    <source>
        <dbReference type="PROSITE" id="PS51767"/>
    </source>
</evidence>
<gene>
    <name evidence="5" type="ORF">DdX_09256</name>
</gene>
<dbReference type="InterPro" id="IPR033121">
    <property type="entry name" value="PEPTIDASE_A1"/>
</dbReference>
<dbReference type="InterPro" id="IPR001461">
    <property type="entry name" value="Aspartic_peptidase_A1"/>
</dbReference>
<dbReference type="PANTHER" id="PTHR47966">
    <property type="entry name" value="BETA-SITE APP-CLEAVING ENZYME, ISOFORM A-RELATED"/>
    <property type="match status" value="1"/>
</dbReference>
<dbReference type="GO" id="GO:0006508">
    <property type="term" value="P:proteolysis"/>
    <property type="evidence" value="ECO:0007669"/>
    <property type="project" value="UniProtKB-KW"/>
</dbReference>
<keyword evidence="5" id="KW-0645">Protease</keyword>
<feature type="compositionally biased region" description="Low complexity" evidence="2">
    <location>
        <begin position="465"/>
        <end position="489"/>
    </location>
</feature>
<dbReference type="GO" id="GO:0005764">
    <property type="term" value="C:lysosome"/>
    <property type="evidence" value="ECO:0007669"/>
    <property type="project" value="TreeGrafter"/>
</dbReference>
<dbReference type="InterPro" id="IPR034164">
    <property type="entry name" value="Pepsin-like_dom"/>
</dbReference>
<dbReference type="Gene3D" id="2.40.70.10">
    <property type="entry name" value="Acid Proteases"/>
    <property type="match status" value="2"/>
</dbReference>
<feature type="compositionally biased region" description="Polar residues" evidence="2">
    <location>
        <begin position="428"/>
        <end position="464"/>
    </location>
</feature>
<feature type="region of interest" description="Disordered" evidence="2">
    <location>
        <begin position="422"/>
        <end position="543"/>
    </location>
</feature>
<feature type="chain" id="PRO_5042154597" evidence="3">
    <location>
        <begin position="23"/>
        <end position="543"/>
    </location>
</feature>
<keyword evidence="3" id="KW-0732">Signal</keyword>
<dbReference type="AlphaFoldDB" id="A0AAD4R6I6"/>
<keyword evidence="5" id="KW-0378">Hydrolase</keyword>
<feature type="compositionally biased region" description="Low complexity" evidence="2">
    <location>
        <begin position="517"/>
        <end position="530"/>
    </location>
</feature>
<feature type="compositionally biased region" description="Acidic residues" evidence="2">
    <location>
        <begin position="531"/>
        <end position="543"/>
    </location>
</feature>
<dbReference type="Pfam" id="PF00026">
    <property type="entry name" value="Asp"/>
    <property type="match status" value="1"/>
</dbReference>
<feature type="domain" description="Peptidase A1" evidence="4">
    <location>
        <begin position="100"/>
        <end position="417"/>
    </location>
</feature>
<dbReference type="PANTHER" id="PTHR47966:SF71">
    <property type="entry name" value="PEPTIDASE A1 DOMAIN-CONTAINING PROTEIN"/>
    <property type="match status" value="1"/>
</dbReference>
<dbReference type="InterPro" id="IPR021109">
    <property type="entry name" value="Peptidase_aspartic_dom_sf"/>
</dbReference>
<accession>A0AAD4R6I6</accession>
<evidence type="ECO:0000256" key="1">
    <source>
        <dbReference type="ARBA" id="ARBA00007447"/>
    </source>
</evidence>
<keyword evidence="6" id="KW-1185">Reference proteome</keyword>
<feature type="signal peptide" evidence="3">
    <location>
        <begin position="1"/>
        <end position="22"/>
    </location>
</feature>
<comment type="similarity">
    <text evidence="1">Belongs to the peptidase A1 family.</text>
</comment>